<dbReference type="Proteomes" id="UP000004057">
    <property type="component" value="Unassembled WGS sequence"/>
</dbReference>
<feature type="transmembrane region" description="Helical" evidence="1">
    <location>
        <begin position="15"/>
        <end position="34"/>
    </location>
</feature>
<organism evidence="2 3">
    <name type="scientific">Spiroplasma melliferum KC3</name>
    <dbReference type="NCBI Taxonomy" id="570509"/>
    <lineage>
        <taxon>Bacteria</taxon>
        <taxon>Bacillati</taxon>
        <taxon>Mycoplasmatota</taxon>
        <taxon>Mollicutes</taxon>
        <taxon>Entomoplasmatales</taxon>
        <taxon>Spiroplasmataceae</taxon>
        <taxon>Spiroplasma</taxon>
    </lineage>
</organism>
<dbReference type="RefSeq" id="WP_004028211.1">
    <property type="nucleotide sequence ID" value="NZ_AGBZ02000001.1"/>
</dbReference>
<feature type="transmembrane region" description="Helical" evidence="1">
    <location>
        <begin position="55"/>
        <end position="79"/>
    </location>
</feature>
<evidence type="ECO:0000313" key="2">
    <source>
        <dbReference type="EMBL" id="KAI93037.1"/>
    </source>
</evidence>
<keyword evidence="1" id="KW-0472">Membrane</keyword>
<evidence type="ECO:0000313" key="3">
    <source>
        <dbReference type="Proteomes" id="UP000004057"/>
    </source>
</evidence>
<reference evidence="2 3" key="1">
    <citation type="journal article" date="2012" name="J. Proteome Res.">
        <title>Application of Spiroplasma melliferum proteogenomic profiling for the discovery of virulence factors and pathogenicity mechanisms in host-associated spiroplasmas.</title>
        <authorList>
            <person name="Alexeev D."/>
            <person name="Kostrjukova E."/>
            <person name="Aliper A."/>
            <person name="Popenko A."/>
            <person name="Bazaleev N."/>
            <person name="Tyakht A."/>
            <person name="Selezneva O."/>
            <person name="Akopian T."/>
            <person name="Prichodko E."/>
            <person name="Kondratov I."/>
            <person name="Chukin M."/>
            <person name="Demina I."/>
            <person name="Galyamina M."/>
            <person name="Kamashev D."/>
            <person name="Vanyushkina A."/>
            <person name="Ladygina V."/>
            <person name="Levitskii S."/>
            <person name="Lazarev V."/>
            <person name="Govorun V."/>
        </authorList>
    </citation>
    <scope>NUCLEOTIDE SEQUENCE [LARGE SCALE GENOMIC DNA]</scope>
    <source>
        <strain evidence="2 3">KC3</strain>
    </source>
</reference>
<sequence length="261" mass="31404">MKRWNYRIWYKDYLWYYKVIIASLAFGFLTYGFYMDIFKEFWYVKGTKFTSLQNYDILLSFYSVQVNIITITWLILAIFNHHREQKSWFFSTNAKLSILNWNLLMFFIFWIGIIIGYKNGQVTIAEYSKAQISCTVVTHFIMPILFFGYTFLSFGDHRLSWKKEFLQKDWWISLSYPFFYLMYVIVRAAAWNRDGNITWAYPYPFLDIDHPIISGLSRAQAACFIAFIFIVVFTIFHISLHSLNNGMYRVFNKNQAKNKKK</sequence>
<feature type="transmembrane region" description="Helical" evidence="1">
    <location>
        <begin position="99"/>
        <end position="118"/>
    </location>
</feature>
<feature type="transmembrane region" description="Helical" evidence="1">
    <location>
        <begin position="130"/>
        <end position="150"/>
    </location>
</feature>
<dbReference type="AlphaFoldDB" id="A0AAI9X1B3"/>
<feature type="transmembrane region" description="Helical" evidence="1">
    <location>
        <begin position="170"/>
        <end position="190"/>
    </location>
</feature>
<accession>A0AAI9X1B3</accession>
<protein>
    <submittedName>
        <fullName evidence="2">Uncharacterized protein</fullName>
    </submittedName>
</protein>
<name>A0AAI9X1B3_SPIME</name>
<feature type="transmembrane region" description="Helical" evidence="1">
    <location>
        <begin position="221"/>
        <end position="240"/>
    </location>
</feature>
<proteinExistence type="predicted"/>
<comment type="caution">
    <text evidence="2">The sequence shown here is derived from an EMBL/GenBank/DDBJ whole genome shotgun (WGS) entry which is preliminary data.</text>
</comment>
<keyword evidence="1" id="KW-0812">Transmembrane</keyword>
<keyword evidence="1" id="KW-1133">Transmembrane helix</keyword>
<gene>
    <name evidence="2" type="ORF">SPM_003475</name>
</gene>
<dbReference type="EMBL" id="AGBZ02000001">
    <property type="protein sequence ID" value="KAI93037.1"/>
    <property type="molecule type" value="Genomic_DNA"/>
</dbReference>
<evidence type="ECO:0000256" key="1">
    <source>
        <dbReference type="SAM" id="Phobius"/>
    </source>
</evidence>